<feature type="transmembrane region" description="Helical" evidence="1">
    <location>
        <begin position="64"/>
        <end position="83"/>
    </location>
</feature>
<evidence type="ECO:0000256" key="1">
    <source>
        <dbReference type="SAM" id="Phobius"/>
    </source>
</evidence>
<keyword evidence="1" id="KW-0472">Membrane</keyword>
<organism evidence="2 3">
    <name type="scientific">Hydrogenophaga bisanensis</name>
    <dbReference type="NCBI Taxonomy" id="439611"/>
    <lineage>
        <taxon>Bacteria</taxon>
        <taxon>Pseudomonadati</taxon>
        <taxon>Pseudomonadota</taxon>
        <taxon>Betaproteobacteria</taxon>
        <taxon>Burkholderiales</taxon>
        <taxon>Comamonadaceae</taxon>
        <taxon>Hydrogenophaga</taxon>
    </lineage>
</organism>
<evidence type="ECO:0000313" key="3">
    <source>
        <dbReference type="Proteomes" id="UP001596495"/>
    </source>
</evidence>
<proteinExistence type="predicted"/>
<feature type="transmembrane region" description="Helical" evidence="1">
    <location>
        <begin position="35"/>
        <end position="52"/>
    </location>
</feature>
<dbReference type="Proteomes" id="UP001596495">
    <property type="component" value="Unassembled WGS sequence"/>
</dbReference>
<accession>A0ABW2RBU6</accession>
<protein>
    <submittedName>
        <fullName evidence="2">Uncharacterized protein</fullName>
    </submittedName>
</protein>
<name>A0ABW2RBU6_9BURK</name>
<reference evidence="3" key="1">
    <citation type="journal article" date="2019" name="Int. J. Syst. Evol. Microbiol.">
        <title>The Global Catalogue of Microorganisms (GCM) 10K type strain sequencing project: providing services to taxonomists for standard genome sequencing and annotation.</title>
        <authorList>
            <consortium name="The Broad Institute Genomics Platform"/>
            <consortium name="The Broad Institute Genome Sequencing Center for Infectious Disease"/>
            <person name="Wu L."/>
            <person name="Ma J."/>
        </authorList>
    </citation>
    <scope>NUCLEOTIDE SEQUENCE [LARGE SCALE GENOMIC DNA]</scope>
    <source>
        <strain evidence="3">CCUG 54518</strain>
    </source>
</reference>
<comment type="caution">
    <text evidence="2">The sequence shown here is derived from an EMBL/GenBank/DDBJ whole genome shotgun (WGS) entry which is preliminary data.</text>
</comment>
<gene>
    <name evidence="2" type="ORF">ACFQNJ_13765</name>
</gene>
<dbReference type="EMBL" id="JBHTBX010000009">
    <property type="protein sequence ID" value="MFC7435577.1"/>
    <property type="molecule type" value="Genomic_DNA"/>
</dbReference>
<evidence type="ECO:0000313" key="2">
    <source>
        <dbReference type="EMBL" id="MFC7435577.1"/>
    </source>
</evidence>
<keyword evidence="3" id="KW-1185">Reference proteome</keyword>
<dbReference type="RefSeq" id="WP_382258490.1">
    <property type="nucleotide sequence ID" value="NZ_JBHTBX010000009.1"/>
</dbReference>
<sequence length="179" mass="19404">MSTIFTPSPRSLGLGSAAAEAGTYRPRRSLDGARSLATMLLAAVVAALVVIADRLISTWADGHLLLAWVILWAVVFAGTALFAGTARQLASRAVMALDGWSKSVADKRAEARLWEIAKADPRMMAELASARQRDEGNFDDALAPMGLQVKAAEPVAKGWDAYIEQMARSRTRNMHLYYI</sequence>
<keyword evidence="1" id="KW-0812">Transmembrane</keyword>
<keyword evidence="1" id="KW-1133">Transmembrane helix</keyword>